<name>A0A5C6APR8_9BACT</name>
<dbReference type="AlphaFoldDB" id="A0A5C6APR8"/>
<dbReference type="Proteomes" id="UP000316213">
    <property type="component" value="Unassembled WGS sequence"/>
</dbReference>
<reference evidence="2 3" key="1">
    <citation type="submission" date="2019-02" db="EMBL/GenBank/DDBJ databases">
        <title>Deep-cultivation of Planctomycetes and their phenomic and genomic characterization uncovers novel biology.</title>
        <authorList>
            <person name="Wiegand S."/>
            <person name="Jogler M."/>
            <person name="Boedeker C."/>
            <person name="Pinto D."/>
            <person name="Vollmers J."/>
            <person name="Rivas-Marin E."/>
            <person name="Kohn T."/>
            <person name="Peeters S.H."/>
            <person name="Heuer A."/>
            <person name="Rast P."/>
            <person name="Oberbeckmann S."/>
            <person name="Bunk B."/>
            <person name="Jeske O."/>
            <person name="Meyerdierks A."/>
            <person name="Storesund J.E."/>
            <person name="Kallscheuer N."/>
            <person name="Luecker S."/>
            <person name="Lage O.M."/>
            <person name="Pohl T."/>
            <person name="Merkel B.J."/>
            <person name="Hornburger P."/>
            <person name="Mueller R.-W."/>
            <person name="Bruemmer F."/>
            <person name="Labrenz M."/>
            <person name="Spormann A.M."/>
            <person name="Op Den Camp H."/>
            <person name="Overmann J."/>
            <person name="Amann R."/>
            <person name="Jetten M.S.M."/>
            <person name="Mascher T."/>
            <person name="Medema M.H."/>
            <person name="Devos D.P."/>
            <person name="Kaster A.-K."/>
            <person name="Ovreas L."/>
            <person name="Rohde M."/>
            <person name="Galperin M.Y."/>
            <person name="Jogler C."/>
        </authorList>
    </citation>
    <scope>NUCLEOTIDE SEQUENCE [LARGE SCALE GENOMIC DNA]</scope>
    <source>
        <strain evidence="2 3">Pla100</strain>
    </source>
</reference>
<dbReference type="Pfam" id="PF18165">
    <property type="entry name" value="pP_pnuc_1"/>
    <property type="match status" value="1"/>
</dbReference>
<feature type="domain" description="Predicted pPIWI-associating nuclease" evidence="1">
    <location>
        <begin position="242"/>
        <end position="362"/>
    </location>
</feature>
<dbReference type="RefSeq" id="WP_146576743.1">
    <property type="nucleotide sequence ID" value="NZ_SJPM01000002.1"/>
</dbReference>
<keyword evidence="3" id="KW-1185">Reference proteome</keyword>
<evidence type="ECO:0000313" key="3">
    <source>
        <dbReference type="Proteomes" id="UP000316213"/>
    </source>
</evidence>
<dbReference type="EMBL" id="SJPM01000002">
    <property type="protein sequence ID" value="TWU01441.1"/>
    <property type="molecule type" value="Genomic_DNA"/>
</dbReference>
<evidence type="ECO:0000313" key="2">
    <source>
        <dbReference type="EMBL" id="TWU01441.1"/>
    </source>
</evidence>
<organism evidence="2 3">
    <name type="scientific">Neorhodopirellula pilleata</name>
    <dbReference type="NCBI Taxonomy" id="2714738"/>
    <lineage>
        <taxon>Bacteria</taxon>
        <taxon>Pseudomonadati</taxon>
        <taxon>Planctomycetota</taxon>
        <taxon>Planctomycetia</taxon>
        <taxon>Pirellulales</taxon>
        <taxon>Pirellulaceae</taxon>
        <taxon>Neorhodopirellula</taxon>
    </lineage>
</organism>
<dbReference type="OrthoDB" id="514106at2"/>
<comment type="caution">
    <text evidence="2">The sequence shown here is derived from an EMBL/GenBank/DDBJ whole genome shotgun (WGS) entry which is preliminary data.</text>
</comment>
<proteinExistence type="predicted"/>
<sequence>MDESYRELERATRDISRSMTAYTDMVRQIQLSSSAFTSIQETLAKQLSFDQSLMRSTSSLLSEMKLNALVTTNFSDLANINLGLTDLVSQASISNSAISKVFAEHNVLRESLASFASQKSAISDLLSSLDTTRLLHTSLTSQYRLLDLETHSFGKLLGANTALANELTSTFGKFTRSYREVIESIPTLPKIHIPTIAKYSPIEYSLELEILERISLDDEEAQENNLEGLPDIDAALVSFDDRLLALINGARQALSSENPDRARHVTTSVRELFTQVLHGLAPDEEIKVWTSDKSHFHNNRPTRRARLLYICRRFSCDPLTKFVEDDVRAALTLVDSLNAGTHVVESKLTPFQLEAIVYRMESLALFLLKISQEDK</sequence>
<gene>
    <name evidence="2" type="ORF">Pla100_11700</name>
</gene>
<dbReference type="InterPro" id="IPR040556">
    <property type="entry name" value="pP_pnuc_1"/>
</dbReference>
<protein>
    <recommendedName>
        <fullName evidence="1">Predicted pPIWI-associating nuclease domain-containing protein</fullName>
    </recommendedName>
</protein>
<evidence type="ECO:0000259" key="1">
    <source>
        <dbReference type="Pfam" id="PF18165"/>
    </source>
</evidence>
<accession>A0A5C6APR8</accession>